<proteinExistence type="predicted"/>
<dbReference type="Proteomes" id="UP000694892">
    <property type="component" value="Chromosome 4L"/>
</dbReference>
<name>A0A974D3J8_XENLA</name>
<evidence type="ECO:0000313" key="1">
    <source>
        <dbReference type="EMBL" id="OCT84457.1"/>
    </source>
</evidence>
<reference evidence="2" key="1">
    <citation type="journal article" date="2016" name="Nature">
        <title>Genome evolution in the allotetraploid frog Xenopus laevis.</title>
        <authorList>
            <person name="Session A.M."/>
            <person name="Uno Y."/>
            <person name="Kwon T."/>
            <person name="Chapman J.A."/>
            <person name="Toyoda A."/>
            <person name="Takahashi S."/>
            <person name="Fukui A."/>
            <person name="Hikosaka A."/>
            <person name="Suzuki A."/>
            <person name="Kondo M."/>
            <person name="van Heeringen S.J."/>
            <person name="Quigley I."/>
            <person name="Heinz S."/>
            <person name="Ogino H."/>
            <person name="Ochi H."/>
            <person name="Hellsten U."/>
            <person name="Lyons J.B."/>
            <person name="Simakov O."/>
            <person name="Putnam N."/>
            <person name="Stites J."/>
            <person name="Kuroki Y."/>
            <person name="Tanaka T."/>
            <person name="Michiue T."/>
            <person name="Watanabe M."/>
            <person name="Bogdanovic O."/>
            <person name="Lister R."/>
            <person name="Georgiou G."/>
            <person name="Paranjpe S.S."/>
            <person name="van Kruijsbergen I."/>
            <person name="Shu S."/>
            <person name="Carlson J."/>
            <person name="Kinoshita T."/>
            <person name="Ohta Y."/>
            <person name="Mawaribuchi S."/>
            <person name="Jenkins J."/>
            <person name="Grimwood J."/>
            <person name="Schmutz J."/>
            <person name="Mitros T."/>
            <person name="Mozaffari S.V."/>
            <person name="Suzuki Y."/>
            <person name="Haramoto Y."/>
            <person name="Yamamoto T.S."/>
            <person name="Takagi C."/>
            <person name="Heald R."/>
            <person name="Miller K."/>
            <person name="Haudenschild C."/>
            <person name="Kitzman J."/>
            <person name="Nakayama T."/>
            <person name="Izutsu Y."/>
            <person name="Robert J."/>
            <person name="Fortriede J."/>
            <person name="Burns K."/>
            <person name="Lotay V."/>
            <person name="Karimi K."/>
            <person name="Yasuoka Y."/>
            <person name="Dichmann D.S."/>
            <person name="Flajnik M.F."/>
            <person name="Houston D.W."/>
            <person name="Shendure J."/>
            <person name="DuPasquier L."/>
            <person name="Vize P.D."/>
            <person name="Zorn A.M."/>
            <person name="Ito M."/>
            <person name="Marcotte E.M."/>
            <person name="Wallingford J.B."/>
            <person name="Ito Y."/>
            <person name="Asashima M."/>
            <person name="Ueno N."/>
            <person name="Matsuda Y."/>
            <person name="Veenstra G.J."/>
            <person name="Fujiyama A."/>
            <person name="Harland R.M."/>
            <person name="Taira M."/>
            <person name="Rokhsar D.S."/>
        </authorList>
    </citation>
    <scope>NUCLEOTIDE SEQUENCE [LARGE SCALE GENOMIC DNA]</scope>
    <source>
        <strain evidence="2">J</strain>
    </source>
</reference>
<sequence>MSRRPMVLVWRSFTALEQTKNWHRLPQQSFSPRESKVLCTRDVWIGGTVVWGATNMAHPPPNCSFCCSEQETMYPSTPRKSWLRR</sequence>
<dbReference type="EMBL" id="CM004472">
    <property type="protein sequence ID" value="OCT84457.1"/>
    <property type="molecule type" value="Genomic_DNA"/>
</dbReference>
<dbReference type="AlphaFoldDB" id="A0A974D3J8"/>
<accession>A0A974D3J8</accession>
<evidence type="ECO:0000313" key="2">
    <source>
        <dbReference type="Proteomes" id="UP000694892"/>
    </source>
</evidence>
<protein>
    <submittedName>
        <fullName evidence="1">Uncharacterized protein</fullName>
    </submittedName>
</protein>
<gene>
    <name evidence="1" type="ORF">XELAEV_18022610mg</name>
</gene>
<organism evidence="1 2">
    <name type="scientific">Xenopus laevis</name>
    <name type="common">African clawed frog</name>
    <dbReference type="NCBI Taxonomy" id="8355"/>
    <lineage>
        <taxon>Eukaryota</taxon>
        <taxon>Metazoa</taxon>
        <taxon>Chordata</taxon>
        <taxon>Craniata</taxon>
        <taxon>Vertebrata</taxon>
        <taxon>Euteleostomi</taxon>
        <taxon>Amphibia</taxon>
        <taxon>Batrachia</taxon>
        <taxon>Anura</taxon>
        <taxon>Pipoidea</taxon>
        <taxon>Pipidae</taxon>
        <taxon>Xenopodinae</taxon>
        <taxon>Xenopus</taxon>
        <taxon>Xenopus</taxon>
    </lineage>
</organism>